<dbReference type="STRING" id="478820.A0A196SLB2"/>
<evidence type="ECO:0000256" key="6">
    <source>
        <dbReference type="RuleBase" id="RU362006"/>
    </source>
</evidence>
<proteinExistence type="inferred from homology"/>
<evidence type="ECO:0000256" key="2">
    <source>
        <dbReference type="ARBA" id="ARBA00008573"/>
    </source>
</evidence>
<evidence type="ECO:0008006" key="10">
    <source>
        <dbReference type="Google" id="ProtNLM"/>
    </source>
</evidence>
<dbReference type="Proteomes" id="UP000078348">
    <property type="component" value="Unassembled WGS sequence"/>
</dbReference>
<feature type="transmembrane region" description="Helical" evidence="7">
    <location>
        <begin position="40"/>
        <end position="58"/>
    </location>
</feature>
<keyword evidence="9" id="KW-1185">Reference proteome</keyword>
<evidence type="ECO:0000256" key="5">
    <source>
        <dbReference type="ARBA" id="ARBA00023136"/>
    </source>
</evidence>
<comment type="caution">
    <text evidence="8">The sequence shown here is derived from an EMBL/GenBank/DDBJ whole genome shotgun (WGS) entry which is preliminary data.</text>
</comment>
<comment type="similarity">
    <text evidence="2 6">Belongs to the DP1 family.</text>
</comment>
<dbReference type="PANTHER" id="PTHR12300:SF161">
    <property type="entry name" value="RECEPTOR EXPRESSION-ENHANCING PROTEIN"/>
    <property type="match status" value="1"/>
</dbReference>
<gene>
    <name evidence="8" type="ORF">AV274_0441</name>
</gene>
<evidence type="ECO:0000256" key="4">
    <source>
        <dbReference type="ARBA" id="ARBA00022989"/>
    </source>
</evidence>
<accession>A0A196SLB2</accession>
<keyword evidence="3 7" id="KW-0812">Transmembrane</keyword>
<evidence type="ECO:0000256" key="3">
    <source>
        <dbReference type="ARBA" id="ARBA00022692"/>
    </source>
</evidence>
<sequence>MLVFDILYRLPFVAVAYIIPCYSSYNAVVKDDKKRIQRWIGYWMVLSLCEVIFLFTDFFFQRNWIYLLLKLGFVFWISVPSKGGVDFISDVIITPIVNEHGETIDNGIAAITSKIFELLRLAKDKAISSIPALLHLTSQLPDAPPAKKD</sequence>
<evidence type="ECO:0000256" key="7">
    <source>
        <dbReference type="SAM" id="Phobius"/>
    </source>
</evidence>
<dbReference type="GO" id="GO:0016020">
    <property type="term" value="C:membrane"/>
    <property type="evidence" value="ECO:0007669"/>
    <property type="project" value="UniProtKB-SubCell"/>
</dbReference>
<dbReference type="PANTHER" id="PTHR12300">
    <property type="entry name" value="HVA22-LIKE PROTEINS"/>
    <property type="match status" value="1"/>
</dbReference>
<feature type="transmembrane region" description="Helical" evidence="7">
    <location>
        <begin position="6"/>
        <end position="28"/>
    </location>
</feature>
<dbReference type="OrthoDB" id="10009287at2759"/>
<keyword evidence="5 7" id="KW-0472">Membrane</keyword>
<dbReference type="Pfam" id="PF03134">
    <property type="entry name" value="TB2_DP1_HVA22"/>
    <property type="match status" value="1"/>
</dbReference>
<evidence type="ECO:0000313" key="8">
    <source>
        <dbReference type="EMBL" id="OAO17838.1"/>
    </source>
</evidence>
<organism evidence="8 9">
    <name type="scientific">Blastocystis sp. subtype 1 (strain ATCC 50177 / NandII)</name>
    <dbReference type="NCBI Taxonomy" id="478820"/>
    <lineage>
        <taxon>Eukaryota</taxon>
        <taxon>Sar</taxon>
        <taxon>Stramenopiles</taxon>
        <taxon>Bigyra</taxon>
        <taxon>Opalozoa</taxon>
        <taxon>Opalinata</taxon>
        <taxon>Blastocystidae</taxon>
        <taxon>Blastocystis</taxon>
    </lineage>
</organism>
<comment type="subcellular location">
    <subcellularLocation>
        <location evidence="1 6">Membrane</location>
        <topology evidence="1 6">Multi-pass membrane protein</topology>
    </subcellularLocation>
</comment>
<evidence type="ECO:0000256" key="1">
    <source>
        <dbReference type="ARBA" id="ARBA00004141"/>
    </source>
</evidence>
<dbReference type="AlphaFoldDB" id="A0A196SLB2"/>
<protein>
    <recommendedName>
        <fullName evidence="10">Receptor expression-enhancing protein</fullName>
    </recommendedName>
</protein>
<evidence type="ECO:0000313" key="9">
    <source>
        <dbReference type="Proteomes" id="UP000078348"/>
    </source>
</evidence>
<dbReference type="EMBL" id="LXWW01000016">
    <property type="protein sequence ID" value="OAO17838.1"/>
    <property type="molecule type" value="Genomic_DNA"/>
</dbReference>
<reference evidence="8 9" key="1">
    <citation type="submission" date="2016-05" db="EMBL/GenBank/DDBJ databases">
        <title>Nuclear genome of Blastocystis sp. subtype 1 NandII.</title>
        <authorList>
            <person name="Gentekaki E."/>
            <person name="Curtis B."/>
            <person name="Stairs C."/>
            <person name="Eme L."/>
            <person name="Herman E."/>
            <person name="Klimes V."/>
            <person name="Arias M.C."/>
            <person name="Elias M."/>
            <person name="Hilliou F."/>
            <person name="Klute M."/>
            <person name="Malik S.-B."/>
            <person name="Pightling A."/>
            <person name="Rachubinski R."/>
            <person name="Salas D."/>
            <person name="Schlacht A."/>
            <person name="Suga H."/>
            <person name="Archibald J."/>
            <person name="Ball S.G."/>
            <person name="Clark G."/>
            <person name="Dacks J."/>
            <person name="Van Der Giezen M."/>
            <person name="Tsaousis A."/>
            <person name="Roger A."/>
        </authorList>
    </citation>
    <scope>NUCLEOTIDE SEQUENCE [LARGE SCALE GENOMIC DNA]</scope>
    <source>
        <strain evidence="9">ATCC 50177 / NandII</strain>
    </source>
</reference>
<dbReference type="InterPro" id="IPR004345">
    <property type="entry name" value="TB2_DP1_HVA22"/>
</dbReference>
<name>A0A196SLB2_BLAHN</name>
<keyword evidence="4 7" id="KW-1133">Transmembrane helix</keyword>